<feature type="compositionally biased region" description="Basic and acidic residues" evidence="1">
    <location>
        <begin position="681"/>
        <end position="696"/>
    </location>
</feature>
<reference evidence="2 3" key="1">
    <citation type="submission" date="2023-01" db="EMBL/GenBank/DDBJ databases">
        <title>Analysis of 21 Apiospora genomes using comparative genomics revels a genus with tremendous synthesis potential of carbohydrate active enzymes and secondary metabolites.</title>
        <authorList>
            <person name="Sorensen T."/>
        </authorList>
    </citation>
    <scope>NUCLEOTIDE SEQUENCE [LARGE SCALE GENOMIC DNA]</scope>
    <source>
        <strain evidence="2 3">CBS 117206</strain>
    </source>
</reference>
<proteinExistence type="predicted"/>
<organism evidence="2 3">
    <name type="scientific">Apiospora kogelbergensis</name>
    <dbReference type="NCBI Taxonomy" id="1337665"/>
    <lineage>
        <taxon>Eukaryota</taxon>
        <taxon>Fungi</taxon>
        <taxon>Dikarya</taxon>
        <taxon>Ascomycota</taxon>
        <taxon>Pezizomycotina</taxon>
        <taxon>Sordariomycetes</taxon>
        <taxon>Xylariomycetidae</taxon>
        <taxon>Amphisphaeriales</taxon>
        <taxon>Apiosporaceae</taxon>
        <taxon>Apiospora</taxon>
    </lineage>
</organism>
<comment type="caution">
    <text evidence="2">The sequence shown here is derived from an EMBL/GenBank/DDBJ whole genome shotgun (WGS) entry which is preliminary data.</text>
</comment>
<evidence type="ECO:0000313" key="2">
    <source>
        <dbReference type="EMBL" id="KAK8121498.1"/>
    </source>
</evidence>
<accession>A0AAW0R2P5</accession>
<gene>
    <name evidence="2" type="ORF">PG999_005618</name>
</gene>
<feature type="region of interest" description="Disordered" evidence="1">
    <location>
        <begin position="467"/>
        <end position="487"/>
    </location>
</feature>
<feature type="compositionally biased region" description="Basic and acidic residues" evidence="1">
    <location>
        <begin position="160"/>
        <end position="169"/>
    </location>
</feature>
<dbReference type="Proteomes" id="UP001392437">
    <property type="component" value="Unassembled WGS sequence"/>
</dbReference>
<feature type="region of interest" description="Disordered" evidence="1">
    <location>
        <begin position="142"/>
        <end position="220"/>
    </location>
</feature>
<dbReference type="AlphaFoldDB" id="A0AAW0R2P5"/>
<protein>
    <submittedName>
        <fullName evidence="2">Uncharacterized protein</fullName>
    </submittedName>
</protein>
<keyword evidence="3" id="KW-1185">Reference proteome</keyword>
<dbReference type="EMBL" id="JAQQWP010000004">
    <property type="protein sequence ID" value="KAK8121498.1"/>
    <property type="molecule type" value="Genomic_DNA"/>
</dbReference>
<name>A0AAW0R2P5_9PEZI</name>
<evidence type="ECO:0000313" key="3">
    <source>
        <dbReference type="Proteomes" id="UP001392437"/>
    </source>
</evidence>
<feature type="region of interest" description="Disordered" evidence="1">
    <location>
        <begin position="681"/>
        <end position="712"/>
    </location>
</feature>
<sequence>MDPIQQSKAANATFFSFQDVEEAIELHKAGRQQLRPIPTSEMALFYTPISHNGHNGVAEICINPIQRDGSPNPFYEPRLRYIQCCSNAPLSQFLSLYQLVYDVYIRPIQWTFKNDVIHVPYLTEEASFPCPTPDTLQDALRSKREAKRSANKGNTAASRNGRDASESAKRKPYSAPNSLGGKRQKLRLEQDSPEQDSPEQESPGQESPEQDSPEQNHPTQHSLEMNSLEEHGPDQAGPEPADQIVAEVLVRKLVKERPRVKAQRPGRGLPTDLLLGARAQMTNEDLLSAYEELAMNLSSLGEERDNAKAFRWRIRFTASCMWYVLRRRRRHIRKDSWNRQADGAYMINLTANILCDGSLSDGMKFYAGLAAQNTTLSRMYDKSLDRRERFSKSLAKLLKDKVPSPLDDEIVCHPALVISEMWGEPYKQLCHELGLDNLKLLPEPLRKNMYDEGRSFRFGIPFKDVHSHASEKGPPTAESLPSFDENLGQLPLSEQSMADTREQRFNPEISVMMSKGKEQVAQIYSPVSPVQPNNPLYELADIAENQIRLLGKGSITTTTTLESCVDSNNSMDELINWSQPEFPVTSHELQLRITDTHLCNVQGHQMRQLQFQHGISLTAYQIINVPDKLRAIRKLAVEELLDWGDERGAGGSEDGPLLLLVVRYFEEKHWDWLDGIGTEKKEESGSRIADETKTGQDGEGPATCVQGCEWSK</sequence>
<evidence type="ECO:0000256" key="1">
    <source>
        <dbReference type="SAM" id="MobiDB-lite"/>
    </source>
</evidence>